<organism evidence="3 4">
    <name type="scientific">Verticillium longisporum</name>
    <name type="common">Verticillium dahliae var. longisporum</name>
    <dbReference type="NCBI Taxonomy" id="100787"/>
    <lineage>
        <taxon>Eukaryota</taxon>
        <taxon>Fungi</taxon>
        <taxon>Dikarya</taxon>
        <taxon>Ascomycota</taxon>
        <taxon>Pezizomycotina</taxon>
        <taxon>Sordariomycetes</taxon>
        <taxon>Hypocreomycetidae</taxon>
        <taxon>Glomerellales</taxon>
        <taxon>Plectosphaerellaceae</taxon>
        <taxon>Verticillium</taxon>
    </lineage>
</organism>
<dbReference type="InterPro" id="IPR000073">
    <property type="entry name" value="AB_hydrolase_1"/>
</dbReference>
<feature type="non-terminal residue" evidence="3">
    <location>
        <position position="403"/>
    </location>
</feature>
<dbReference type="InterPro" id="IPR022742">
    <property type="entry name" value="Hydrolase_4"/>
</dbReference>
<evidence type="ECO:0000259" key="2">
    <source>
        <dbReference type="Pfam" id="PF12146"/>
    </source>
</evidence>
<dbReference type="SUPFAM" id="SSF53474">
    <property type="entry name" value="alpha/beta-Hydrolases"/>
    <property type="match status" value="1"/>
</dbReference>
<dbReference type="PANTHER" id="PTHR43689:SF8">
    <property type="entry name" value="ALPHA_BETA-HYDROLASES SUPERFAMILY PROTEIN"/>
    <property type="match status" value="1"/>
</dbReference>
<feature type="region of interest" description="Disordered" evidence="1">
    <location>
        <begin position="241"/>
        <end position="265"/>
    </location>
</feature>
<evidence type="ECO:0000313" key="4">
    <source>
        <dbReference type="Proteomes" id="UP000044602"/>
    </source>
</evidence>
<sequence>MMKDHLPSRLLAPVVAVTAVGLTTYLYLRPALIRDPSATKPPAPARSPKWTVLPSLSTLQRDELPYPPDLLPGGRDVDTPYGSLRVYEWGPEAGEKVLLLHGIGTPCIALGEMARALADGGHRVMLFDFFGRGYSDSPTDVPHDARLYNTQLHLALASSPLPWSGADAFHLVGYSLGGAVAASFARHVPHALRSLVLVAPAGLVRPRHVSRTGRLLYSTGVLPEPLLRWLVRRRLEPPAPVDPEAVLDDDVAGESDATGGSTFDNALLDPARPELTVARVMRWQLAVHPGFVPAYRSTIRWAPIYGQGQGEWAPLRGILEERRAGREKNGLQGGRVCFVVGETDPVIVAGELEQDARLMLGEDAVDMRVVKGAGHEVGITRGREVAGIAMRYWQSIQAAQSCS</sequence>
<dbReference type="AlphaFoldDB" id="A0A0G4ME47"/>
<dbReference type="InterPro" id="IPR029058">
    <property type="entry name" value="AB_hydrolase_fold"/>
</dbReference>
<dbReference type="Pfam" id="PF12146">
    <property type="entry name" value="Hydrolase_4"/>
    <property type="match status" value="1"/>
</dbReference>
<dbReference type="EMBL" id="CVQH01022194">
    <property type="protein sequence ID" value="CRK32583.1"/>
    <property type="molecule type" value="Genomic_DNA"/>
</dbReference>
<dbReference type="PANTHER" id="PTHR43689">
    <property type="entry name" value="HYDROLASE"/>
    <property type="match status" value="1"/>
</dbReference>
<proteinExistence type="predicted"/>
<name>A0A0G4ME47_VERLO</name>
<dbReference type="PRINTS" id="PR00111">
    <property type="entry name" value="ABHYDROLASE"/>
</dbReference>
<evidence type="ECO:0000313" key="3">
    <source>
        <dbReference type="EMBL" id="CRK32583.1"/>
    </source>
</evidence>
<dbReference type="Gene3D" id="3.40.50.1820">
    <property type="entry name" value="alpha/beta hydrolase"/>
    <property type="match status" value="1"/>
</dbReference>
<accession>A0A0G4ME47</accession>
<gene>
    <name evidence="3" type="ORF">BN1708_005830</name>
</gene>
<feature type="domain" description="Serine aminopeptidase S33" evidence="2">
    <location>
        <begin position="95"/>
        <end position="215"/>
    </location>
</feature>
<protein>
    <recommendedName>
        <fullName evidence="2">Serine aminopeptidase S33 domain-containing protein</fullName>
    </recommendedName>
</protein>
<reference evidence="3 4" key="1">
    <citation type="submission" date="2015-05" db="EMBL/GenBank/DDBJ databases">
        <authorList>
            <person name="Wang D.B."/>
            <person name="Wang M."/>
        </authorList>
    </citation>
    <scope>NUCLEOTIDE SEQUENCE [LARGE SCALE GENOMIC DNA]</scope>
    <source>
        <strain evidence="3">VL1</strain>
    </source>
</reference>
<dbReference type="STRING" id="100787.A0A0G4ME47"/>
<keyword evidence="4" id="KW-1185">Reference proteome</keyword>
<evidence type="ECO:0000256" key="1">
    <source>
        <dbReference type="SAM" id="MobiDB-lite"/>
    </source>
</evidence>
<dbReference type="Proteomes" id="UP000044602">
    <property type="component" value="Unassembled WGS sequence"/>
</dbReference>